<dbReference type="GO" id="GO:0006606">
    <property type="term" value="P:protein import into nucleus"/>
    <property type="evidence" value="ECO:0007669"/>
    <property type="project" value="InterPro"/>
</dbReference>
<dbReference type="Gene3D" id="1.25.10.10">
    <property type="entry name" value="Leucine-rich Repeat Variant"/>
    <property type="match status" value="2"/>
</dbReference>
<dbReference type="InterPro" id="IPR011989">
    <property type="entry name" value="ARM-like"/>
</dbReference>
<comment type="subcellular location">
    <subcellularLocation>
        <location evidence="2">Cytoplasm</location>
    </subcellularLocation>
    <subcellularLocation>
        <location evidence="1">Nucleus</location>
    </subcellularLocation>
</comment>
<dbReference type="Pfam" id="PF13513">
    <property type="entry name" value="HEAT_EZ"/>
    <property type="match status" value="1"/>
</dbReference>
<sequence length="974" mass="105864">MEAVVPAEVTAELTQILSNLVLGDNEIRSNAEKAVNERLAQTPEVYVLALTQFATRADTEVMRSFSLVLIRRLLFRPAPSPSPHKPHASSHLTLYDHLSSQTLTTLERLLLHSLAHEPSPVVRRKCVDTVSDLANNSMARGRPWHALQAQAFQMTNSSEPGQRESAFSVFGGCPNLVLDLQTEAVVEVFSRGLQDPQSVDVRHAALTAAVSYLSALSPHALPHALKLMYPILDTLPSLPASQLPRFLNTLTPLATSSPSLFAPHLPALLRWLPGLILPSADPGPTPTVARPFPSSSSSGPSSGVFTFPPSPSHLSPHSHSSGAEDDPQDEQDLEAEEVRKAALEFMISLSEAKPGMVRRTEGWVQLLVRGCLGGMEGIDVREEELSGWLEADPSDDPTDDTYPHIYEQSLDRLACAVGGKAVLPAAFQLIPGMLASHDWRLRYAGLMAIAAVGEGTSKVMQNELGKVVDLILPLFSDPYPRVRYAACQCVGQLCTDLEEVIQAEYHQQLFSVLIPTLEAPESRVHAHAAAALINFCEGVERDTLIPYLDPIVERLLKLLNPAGLSSANADANGAGNENGTGVKRYVQEQVITTLAMVADASEDTFAKHYSSIMPLLLNVLKNANGPEYRKLRVKAMECAGLIAIAVGRDVFRPDSQVFVEQLIRIQNSPVDPGDAMLPHYLIATWAKVCQAMGPEFERYLPAVMPQLLRAASVKADVSIYEDEDVPEDKEGWETITMDGKQVVVRTSAIDEKCQAFETLVIYVSTLGTQFAPYLSQTLELVLPSLRFYLHDGVREACAMIVPMLISAGKNSNTLTNQMVSATYSQLIACIAIESDASFLSSLYKSLSDTLRVLGGPSSLPPHLHTSLFDATQRQLASMAERRKRRATKLNGYGNGDSGDEGDMDGGEREELALVEEMEDFALEDVGRLMEMFEGFGGEIGQGVQGIMVMVGSVRDLGLGLGAWDSEDESVDGGM</sequence>
<accession>R7RW56</accession>
<evidence type="ECO:0000256" key="7">
    <source>
        <dbReference type="ARBA" id="ARBA00023242"/>
    </source>
</evidence>
<evidence type="ECO:0000259" key="10">
    <source>
        <dbReference type="Pfam" id="PF25780"/>
    </source>
</evidence>
<dbReference type="Pfam" id="PF18808">
    <property type="entry name" value="Importin_rep_4"/>
    <property type="match status" value="1"/>
</dbReference>
<proteinExistence type="predicted"/>
<feature type="compositionally biased region" description="Low complexity" evidence="8">
    <location>
        <begin position="291"/>
        <end position="321"/>
    </location>
</feature>
<dbReference type="InterPro" id="IPR057672">
    <property type="entry name" value="TPR_IPO4/5"/>
</dbReference>
<keyword evidence="4" id="KW-0963">Cytoplasm</keyword>
<feature type="domain" description="Importin subunit beta-1/Transportin-1-like TPR repeats" evidence="9">
    <location>
        <begin position="583"/>
        <end position="717"/>
    </location>
</feature>
<dbReference type="InterPro" id="IPR041653">
    <property type="entry name" value="Importin_rep_4"/>
</dbReference>
<dbReference type="GeneID" id="18797773"/>
<organism evidence="11 12">
    <name type="scientific">Stereum hirsutum (strain FP-91666)</name>
    <name type="common">White-rot fungus</name>
    <dbReference type="NCBI Taxonomy" id="721885"/>
    <lineage>
        <taxon>Eukaryota</taxon>
        <taxon>Fungi</taxon>
        <taxon>Dikarya</taxon>
        <taxon>Basidiomycota</taxon>
        <taxon>Agaricomycotina</taxon>
        <taxon>Agaricomycetes</taxon>
        <taxon>Russulales</taxon>
        <taxon>Stereaceae</taxon>
        <taxon>Stereum</taxon>
    </lineage>
</organism>
<dbReference type="eggNOG" id="KOG2171">
    <property type="taxonomic scope" value="Eukaryota"/>
</dbReference>
<dbReference type="AlphaFoldDB" id="R7RW56"/>
<feature type="region of interest" description="Disordered" evidence="8">
    <location>
        <begin position="282"/>
        <end position="334"/>
    </location>
</feature>
<evidence type="ECO:0000256" key="4">
    <source>
        <dbReference type="ARBA" id="ARBA00022490"/>
    </source>
</evidence>
<dbReference type="Pfam" id="PF25780">
    <property type="entry name" value="TPR_IPO5"/>
    <property type="match status" value="1"/>
</dbReference>
<dbReference type="InterPro" id="IPR040122">
    <property type="entry name" value="Importin_beta"/>
</dbReference>
<evidence type="ECO:0000256" key="6">
    <source>
        <dbReference type="ARBA" id="ARBA00022927"/>
    </source>
</evidence>
<keyword evidence="7" id="KW-0539">Nucleus</keyword>
<evidence type="ECO:0000259" key="9">
    <source>
        <dbReference type="Pfam" id="PF25574"/>
    </source>
</evidence>
<gene>
    <name evidence="11" type="ORF">STEHIDRAFT_126496</name>
</gene>
<dbReference type="GO" id="GO:0005634">
    <property type="term" value="C:nucleus"/>
    <property type="evidence" value="ECO:0007669"/>
    <property type="project" value="UniProtKB-SubCell"/>
</dbReference>
<evidence type="ECO:0000313" key="11">
    <source>
        <dbReference type="EMBL" id="EIM79509.1"/>
    </source>
</evidence>
<evidence type="ECO:0000256" key="2">
    <source>
        <dbReference type="ARBA" id="ARBA00004496"/>
    </source>
</evidence>
<dbReference type="PANTHER" id="PTHR10527">
    <property type="entry name" value="IMPORTIN BETA"/>
    <property type="match status" value="1"/>
</dbReference>
<keyword evidence="3" id="KW-0813">Transport</keyword>
<evidence type="ECO:0000256" key="1">
    <source>
        <dbReference type="ARBA" id="ARBA00004123"/>
    </source>
</evidence>
<dbReference type="OrthoDB" id="543373at2759"/>
<dbReference type="EMBL" id="JH687404">
    <property type="protein sequence ID" value="EIM79509.1"/>
    <property type="molecule type" value="Genomic_DNA"/>
</dbReference>
<dbReference type="InterPro" id="IPR016024">
    <property type="entry name" value="ARM-type_fold"/>
</dbReference>
<dbReference type="GO" id="GO:0005737">
    <property type="term" value="C:cytoplasm"/>
    <property type="evidence" value="ECO:0007669"/>
    <property type="project" value="UniProtKB-SubCell"/>
</dbReference>
<dbReference type="Pfam" id="PF25574">
    <property type="entry name" value="TPR_IMB1"/>
    <property type="match status" value="1"/>
</dbReference>
<dbReference type="RefSeq" id="XP_007311461.1">
    <property type="nucleotide sequence ID" value="XM_007311399.1"/>
</dbReference>
<feature type="compositionally biased region" description="Acidic residues" evidence="8">
    <location>
        <begin position="323"/>
        <end position="334"/>
    </location>
</feature>
<dbReference type="KEGG" id="shs:STEHIDRAFT_126496"/>
<feature type="region of interest" description="Disordered" evidence="8">
    <location>
        <begin position="886"/>
        <end position="905"/>
    </location>
</feature>
<dbReference type="Proteomes" id="UP000053927">
    <property type="component" value="Unassembled WGS sequence"/>
</dbReference>
<dbReference type="SUPFAM" id="SSF48371">
    <property type="entry name" value="ARM repeat"/>
    <property type="match status" value="1"/>
</dbReference>
<keyword evidence="6" id="KW-0653">Protein transport</keyword>
<protein>
    <submittedName>
        <fullName evidence="11">ARM repeat-containing protein</fullName>
    </submittedName>
</protein>
<evidence type="ECO:0000256" key="8">
    <source>
        <dbReference type="SAM" id="MobiDB-lite"/>
    </source>
</evidence>
<evidence type="ECO:0000256" key="5">
    <source>
        <dbReference type="ARBA" id="ARBA00022737"/>
    </source>
</evidence>
<evidence type="ECO:0000256" key="3">
    <source>
        <dbReference type="ARBA" id="ARBA00022448"/>
    </source>
</evidence>
<name>R7RW56_STEHR</name>
<dbReference type="InterPro" id="IPR058584">
    <property type="entry name" value="IMB1_TNPO1-like_TPR"/>
</dbReference>
<keyword evidence="5" id="KW-0677">Repeat</keyword>
<evidence type="ECO:0000313" key="12">
    <source>
        <dbReference type="Proteomes" id="UP000053927"/>
    </source>
</evidence>
<feature type="domain" description="IPO4/5-like TPR repeats" evidence="10">
    <location>
        <begin position="119"/>
        <end position="269"/>
    </location>
</feature>
<dbReference type="OMA" id="PKRFVQE"/>
<keyword evidence="12" id="KW-1185">Reference proteome</keyword>
<reference evidence="12" key="1">
    <citation type="journal article" date="2012" name="Science">
        <title>The Paleozoic origin of enzymatic lignin decomposition reconstructed from 31 fungal genomes.</title>
        <authorList>
            <person name="Floudas D."/>
            <person name="Binder M."/>
            <person name="Riley R."/>
            <person name="Barry K."/>
            <person name="Blanchette R.A."/>
            <person name="Henrissat B."/>
            <person name="Martinez A.T."/>
            <person name="Otillar R."/>
            <person name="Spatafora J.W."/>
            <person name="Yadav J.S."/>
            <person name="Aerts A."/>
            <person name="Benoit I."/>
            <person name="Boyd A."/>
            <person name="Carlson A."/>
            <person name="Copeland A."/>
            <person name="Coutinho P.M."/>
            <person name="de Vries R.P."/>
            <person name="Ferreira P."/>
            <person name="Findley K."/>
            <person name="Foster B."/>
            <person name="Gaskell J."/>
            <person name="Glotzer D."/>
            <person name="Gorecki P."/>
            <person name="Heitman J."/>
            <person name="Hesse C."/>
            <person name="Hori C."/>
            <person name="Igarashi K."/>
            <person name="Jurgens J.A."/>
            <person name="Kallen N."/>
            <person name="Kersten P."/>
            <person name="Kohler A."/>
            <person name="Kuees U."/>
            <person name="Kumar T.K.A."/>
            <person name="Kuo A."/>
            <person name="LaButti K."/>
            <person name="Larrondo L.F."/>
            <person name="Lindquist E."/>
            <person name="Ling A."/>
            <person name="Lombard V."/>
            <person name="Lucas S."/>
            <person name="Lundell T."/>
            <person name="Martin R."/>
            <person name="McLaughlin D.J."/>
            <person name="Morgenstern I."/>
            <person name="Morin E."/>
            <person name="Murat C."/>
            <person name="Nagy L.G."/>
            <person name="Nolan M."/>
            <person name="Ohm R.A."/>
            <person name="Patyshakuliyeva A."/>
            <person name="Rokas A."/>
            <person name="Ruiz-Duenas F.J."/>
            <person name="Sabat G."/>
            <person name="Salamov A."/>
            <person name="Samejima M."/>
            <person name="Schmutz J."/>
            <person name="Slot J.C."/>
            <person name="St John F."/>
            <person name="Stenlid J."/>
            <person name="Sun H."/>
            <person name="Sun S."/>
            <person name="Syed K."/>
            <person name="Tsang A."/>
            <person name="Wiebenga A."/>
            <person name="Young D."/>
            <person name="Pisabarro A."/>
            <person name="Eastwood D.C."/>
            <person name="Martin F."/>
            <person name="Cullen D."/>
            <person name="Grigoriev I.V."/>
            <person name="Hibbett D.S."/>
        </authorList>
    </citation>
    <scope>NUCLEOTIDE SEQUENCE [LARGE SCALE GENOMIC DNA]</scope>
    <source>
        <strain evidence="12">FP-91666</strain>
    </source>
</reference>